<dbReference type="CDD" id="cd18787">
    <property type="entry name" value="SF2_C_DEAD"/>
    <property type="match status" value="1"/>
</dbReference>
<keyword evidence="3 11" id="KW-0347">Helicase</keyword>
<dbReference type="InterPro" id="IPR050079">
    <property type="entry name" value="DEAD_box_RNA_helicase"/>
</dbReference>
<feature type="compositionally biased region" description="Basic and acidic residues" evidence="7">
    <location>
        <begin position="492"/>
        <end position="522"/>
    </location>
</feature>
<feature type="compositionally biased region" description="Polar residues" evidence="7">
    <location>
        <begin position="558"/>
        <end position="576"/>
    </location>
</feature>
<evidence type="ECO:0000313" key="11">
    <source>
        <dbReference type="EMBL" id="WOE75167.1"/>
    </source>
</evidence>
<keyword evidence="1" id="KW-0547">Nucleotide-binding</keyword>
<feature type="compositionally biased region" description="Basic and acidic residues" evidence="7">
    <location>
        <begin position="401"/>
        <end position="419"/>
    </location>
</feature>
<dbReference type="Pfam" id="PF00271">
    <property type="entry name" value="Helicase_C"/>
    <property type="match status" value="1"/>
</dbReference>
<feature type="short sequence motif" description="Q motif" evidence="6">
    <location>
        <begin position="2"/>
        <end position="30"/>
    </location>
</feature>
<protein>
    <submittedName>
        <fullName evidence="11">DEAD/DEAH box helicase</fullName>
    </submittedName>
</protein>
<dbReference type="InterPro" id="IPR044742">
    <property type="entry name" value="DEAD/DEAH_RhlB"/>
</dbReference>
<dbReference type="CDD" id="cd00268">
    <property type="entry name" value="DEADc"/>
    <property type="match status" value="1"/>
</dbReference>
<keyword evidence="4" id="KW-0067">ATP-binding</keyword>
<evidence type="ECO:0000256" key="5">
    <source>
        <dbReference type="ARBA" id="ARBA00038437"/>
    </source>
</evidence>
<comment type="similarity">
    <text evidence="5">Belongs to the DEAD box helicase family.</text>
</comment>
<dbReference type="InterPro" id="IPR027417">
    <property type="entry name" value="P-loop_NTPase"/>
</dbReference>
<gene>
    <name evidence="11" type="ORF">RB602_00155</name>
</gene>
<dbReference type="Pfam" id="PF00270">
    <property type="entry name" value="DEAD"/>
    <property type="match status" value="1"/>
</dbReference>
<dbReference type="InterPro" id="IPR014014">
    <property type="entry name" value="RNA_helicase_DEAD_Q_motif"/>
</dbReference>
<reference evidence="11 12" key="1">
    <citation type="submission" date="2023-10" db="EMBL/GenBank/DDBJ databases">
        <title>Complete genome sequence of a Sphingomonadaceae bacterium.</title>
        <authorList>
            <person name="Yan C."/>
        </authorList>
    </citation>
    <scope>NUCLEOTIDE SEQUENCE [LARGE SCALE GENOMIC DNA]</scope>
    <source>
        <strain evidence="11 12">SCSIO 66989</strain>
    </source>
</reference>
<evidence type="ECO:0000259" key="8">
    <source>
        <dbReference type="PROSITE" id="PS51192"/>
    </source>
</evidence>
<dbReference type="AlphaFoldDB" id="A0AA97I0N5"/>
<dbReference type="SMART" id="SM00487">
    <property type="entry name" value="DEXDc"/>
    <property type="match status" value="1"/>
</dbReference>
<evidence type="ECO:0000256" key="7">
    <source>
        <dbReference type="SAM" id="MobiDB-lite"/>
    </source>
</evidence>
<proteinExistence type="inferred from homology"/>
<evidence type="ECO:0000259" key="10">
    <source>
        <dbReference type="PROSITE" id="PS51195"/>
    </source>
</evidence>
<dbReference type="PANTHER" id="PTHR47959">
    <property type="entry name" value="ATP-DEPENDENT RNA HELICASE RHLE-RELATED"/>
    <property type="match status" value="1"/>
</dbReference>
<dbReference type="GO" id="GO:0016787">
    <property type="term" value="F:hydrolase activity"/>
    <property type="evidence" value="ECO:0007669"/>
    <property type="project" value="UniProtKB-KW"/>
</dbReference>
<sequence length="601" mass="66613">MSYFEQLGLAEPIIRALAKKGYADPTPIQKQAIPALLEGRDLCGIAQTGTGKTAAFSLPSLHHLASENKPRPFRGCRMLVLSPTRELAAQIAENMRGYAQHLRLSVETVFGGVPINRQIRKLAAGTDVLVATPGRLLDLIDQRALQLRDVEIFVLDEADQMMDLGFIVPLKRIDKLLPKQRQSLFFSATMPKAIAELGARFLDDPVTVEVTPPATTAERVEQHITYINQKEKQALLTLKLHEWDVERALVFTRTKHGADRVVRYLTGAGLAAAAIHGNKSQAQRTTALQGFRDGRVKILVATDIAARGIDVSGVSHVINYEIPNVPEQYVHRIGRTARAGADGQAFSFAAPDEKVYIRDIQRLTGVRMTPMPLPEGFNEAAANLPGPAKIEKGPGPRGRGGRRDARRDDRRDSRRDGRRSGNRHGRPAPAIGDDRADQGQKRSSYDPTAYREKDAIEAREHDSRGERSGSGNRRNNRHGNDGGQGKKHNFNRRHENGRNDNRHDERQGDSDRQERGSRRDNRGNATSSDDQRNNNRRDGQRKPHGANKHHRKPDGKRANSTSGKSYTGKNHSSGKSGENRGGNTPMRRRPDGRRSGQNRAG</sequence>
<feature type="compositionally biased region" description="Basic and acidic residues" evidence="7">
    <location>
        <begin position="432"/>
        <end position="467"/>
    </location>
</feature>
<dbReference type="GO" id="GO:0005524">
    <property type="term" value="F:ATP binding"/>
    <property type="evidence" value="ECO:0007669"/>
    <property type="project" value="UniProtKB-KW"/>
</dbReference>
<dbReference type="SUPFAM" id="SSF52540">
    <property type="entry name" value="P-loop containing nucleoside triphosphate hydrolases"/>
    <property type="match status" value="1"/>
</dbReference>
<dbReference type="InterPro" id="IPR011545">
    <property type="entry name" value="DEAD/DEAH_box_helicase_dom"/>
</dbReference>
<accession>A0AA97I0N5</accession>
<evidence type="ECO:0000313" key="12">
    <source>
        <dbReference type="Proteomes" id="UP001302429"/>
    </source>
</evidence>
<keyword evidence="2" id="KW-0378">Hydrolase</keyword>
<feature type="domain" description="DEAD-box RNA helicase Q" evidence="10">
    <location>
        <begin position="2"/>
        <end position="30"/>
    </location>
</feature>
<evidence type="ECO:0000256" key="6">
    <source>
        <dbReference type="PROSITE-ProRule" id="PRU00552"/>
    </source>
</evidence>
<dbReference type="InterPro" id="IPR001650">
    <property type="entry name" value="Helicase_C-like"/>
</dbReference>
<dbReference type="Proteomes" id="UP001302429">
    <property type="component" value="Chromosome"/>
</dbReference>
<dbReference type="GO" id="GO:0003724">
    <property type="term" value="F:RNA helicase activity"/>
    <property type="evidence" value="ECO:0007669"/>
    <property type="project" value="InterPro"/>
</dbReference>
<dbReference type="RefSeq" id="WP_317081830.1">
    <property type="nucleotide sequence ID" value="NZ_CP136594.1"/>
</dbReference>
<keyword evidence="12" id="KW-1185">Reference proteome</keyword>
<dbReference type="Gene3D" id="3.40.50.300">
    <property type="entry name" value="P-loop containing nucleotide triphosphate hydrolases"/>
    <property type="match status" value="2"/>
</dbReference>
<feature type="compositionally biased region" description="Basic residues" evidence="7">
    <location>
        <begin position="542"/>
        <end position="554"/>
    </location>
</feature>
<dbReference type="PROSITE" id="PS51195">
    <property type="entry name" value="Q_MOTIF"/>
    <property type="match status" value="1"/>
</dbReference>
<evidence type="ECO:0000256" key="4">
    <source>
        <dbReference type="ARBA" id="ARBA00022840"/>
    </source>
</evidence>
<dbReference type="KEGG" id="acoa:RB602_00155"/>
<dbReference type="SMART" id="SM00490">
    <property type="entry name" value="HELICc"/>
    <property type="match status" value="1"/>
</dbReference>
<dbReference type="PANTHER" id="PTHR47959:SF13">
    <property type="entry name" value="ATP-DEPENDENT RNA HELICASE RHLE"/>
    <property type="match status" value="1"/>
</dbReference>
<feature type="domain" description="Helicase ATP-binding" evidence="8">
    <location>
        <begin position="33"/>
        <end position="208"/>
    </location>
</feature>
<feature type="domain" description="Helicase C-terminal" evidence="9">
    <location>
        <begin position="219"/>
        <end position="381"/>
    </location>
</feature>
<dbReference type="PROSITE" id="PS51194">
    <property type="entry name" value="HELICASE_CTER"/>
    <property type="match status" value="1"/>
</dbReference>
<name>A0AA97I0N5_9SPHN</name>
<evidence type="ECO:0000256" key="1">
    <source>
        <dbReference type="ARBA" id="ARBA00022741"/>
    </source>
</evidence>
<feature type="region of interest" description="Disordered" evidence="7">
    <location>
        <begin position="377"/>
        <end position="601"/>
    </location>
</feature>
<dbReference type="GO" id="GO:0005829">
    <property type="term" value="C:cytosol"/>
    <property type="evidence" value="ECO:0007669"/>
    <property type="project" value="TreeGrafter"/>
</dbReference>
<evidence type="ECO:0000256" key="2">
    <source>
        <dbReference type="ARBA" id="ARBA00022801"/>
    </source>
</evidence>
<dbReference type="GO" id="GO:0003676">
    <property type="term" value="F:nucleic acid binding"/>
    <property type="evidence" value="ECO:0007669"/>
    <property type="project" value="InterPro"/>
</dbReference>
<feature type="compositionally biased region" description="Basic and acidic residues" evidence="7">
    <location>
        <begin position="529"/>
        <end position="541"/>
    </location>
</feature>
<evidence type="ECO:0000256" key="3">
    <source>
        <dbReference type="ARBA" id="ARBA00022806"/>
    </source>
</evidence>
<dbReference type="InterPro" id="IPR014001">
    <property type="entry name" value="Helicase_ATP-bd"/>
</dbReference>
<dbReference type="PROSITE" id="PS51192">
    <property type="entry name" value="HELICASE_ATP_BIND_1"/>
    <property type="match status" value="1"/>
</dbReference>
<evidence type="ECO:0000259" key="9">
    <source>
        <dbReference type="PROSITE" id="PS51194"/>
    </source>
</evidence>
<dbReference type="EMBL" id="CP136594">
    <property type="protein sequence ID" value="WOE75167.1"/>
    <property type="molecule type" value="Genomic_DNA"/>
</dbReference>
<organism evidence="11 12">
    <name type="scientific">Alterisphingorhabdus coralli</name>
    <dbReference type="NCBI Taxonomy" id="3071408"/>
    <lineage>
        <taxon>Bacteria</taxon>
        <taxon>Pseudomonadati</taxon>
        <taxon>Pseudomonadota</taxon>
        <taxon>Alphaproteobacteria</taxon>
        <taxon>Sphingomonadales</taxon>
        <taxon>Sphingomonadaceae</taxon>
        <taxon>Alterisphingorhabdus (ex Yan et al. 2024)</taxon>
    </lineage>
</organism>